<evidence type="ECO:0000256" key="2">
    <source>
        <dbReference type="SAM" id="Phobius"/>
    </source>
</evidence>
<keyword evidence="2" id="KW-0472">Membrane</keyword>
<evidence type="ECO:0000259" key="3">
    <source>
        <dbReference type="PROSITE" id="PS51178"/>
    </source>
</evidence>
<reference evidence="4 5" key="1">
    <citation type="submission" date="2021-01" db="EMBL/GenBank/DDBJ databases">
        <title>Whole genome shotgun sequence of Actinoplanes humidus NBRC 14915.</title>
        <authorList>
            <person name="Komaki H."/>
            <person name="Tamura T."/>
        </authorList>
    </citation>
    <scope>NUCLEOTIDE SEQUENCE [LARGE SCALE GENOMIC DNA]</scope>
    <source>
        <strain evidence="4 5">NBRC 14915</strain>
    </source>
</reference>
<dbReference type="SMART" id="SM00740">
    <property type="entry name" value="PASTA"/>
    <property type="match status" value="1"/>
</dbReference>
<dbReference type="PROSITE" id="PS51178">
    <property type="entry name" value="PASTA"/>
    <property type="match status" value="1"/>
</dbReference>
<dbReference type="Gene3D" id="3.30.10.20">
    <property type="match status" value="1"/>
</dbReference>
<name>A0ABQ3ZNH0_9ACTN</name>
<dbReference type="CDD" id="cd06577">
    <property type="entry name" value="PASTA_pknB"/>
    <property type="match status" value="1"/>
</dbReference>
<feature type="compositionally biased region" description="Basic and acidic residues" evidence="1">
    <location>
        <begin position="10"/>
        <end position="19"/>
    </location>
</feature>
<organism evidence="4 5">
    <name type="scientific">Winogradskya humida</name>
    <dbReference type="NCBI Taxonomy" id="113566"/>
    <lineage>
        <taxon>Bacteria</taxon>
        <taxon>Bacillati</taxon>
        <taxon>Actinomycetota</taxon>
        <taxon>Actinomycetes</taxon>
        <taxon>Micromonosporales</taxon>
        <taxon>Micromonosporaceae</taxon>
        <taxon>Winogradskya</taxon>
    </lineage>
</organism>
<gene>
    <name evidence="4" type="ORF">Ahu01nite_031500</name>
</gene>
<feature type="region of interest" description="Disordered" evidence="1">
    <location>
        <begin position="155"/>
        <end position="188"/>
    </location>
</feature>
<dbReference type="Proteomes" id="UP000603200">
    <property type="component" value="Unassembled WGS sequence"/>
</dbReference>
<accession>A0ABQ3ZNH0</accession>
<dbReference type="RefSeq" id="WP_203837247.1">
    <property type="nucleotide sequence ID" value="NZ_BAAATV010000007.1"/>
</dbReference>
<dbReference type="InterPro" id="IPR005543">
    <property type="entry name" value="PASTA_dom"/>
</dbReference>
<feature type="domain" description="PASTA" evidence="3">
    <location>
        <begin position="186"/>
        <end position="252"/>
    </location>
</feature>
<keyword evidence="5" id="KW-1185">Reference proteome</keyword>
<evidence type="ECO:0000313" key="5">
    <source>
        <dbReference type="Proteomes" id="UP000603200"/>
    </source>
</evidence>
<dbReference type="EMBL" id="BOMN01000037">
    <property type="protein sequence ID" value="GIE20048.1"/>
    <property type="molecule type" value="Genomic_DNA"/>
</dbReference>
<dbReference type="Pfam" id="PF03793">
    <property type="entry name" value="PASTA"/>
    <property type="match status" value="1"/>
</dbReference>
<evidence type="ECO:0000256" key="1">
    <source>
        <dbReference type="SAM" id="MobiDB-lite"/>
    </source>
</evidence>
<evidence type="ECO:0000313" key="4">
    <source>
        <dbReference type="EMBL" id="GIE20048.1"/>
    </source>
</evidence>
<feature type="region of interest" description="Disordered" evidence="1">
    <location>
        <begin position="252"/>
        <end position="275"/>
    </location>
</feature>
<sequence>MSDDTGEFFPFRDEDEIKPNGRTGAGDSGADDETRVLPPVPADADVTSVFRPVSDNDATSVYAPASGGASGWDDEDQIWAGRAGVRAPRPADDATRTDWAAVPEDEPRGRWWTPILVGIVAFVLLALLGWGIYLIAKSNGGTDQGTPVVTATATRAPAATATTEPTAKPSSAAPTSATPSSAAPSTASDITIPALRGLSLDEARNALNRKGLNYRLRYVASTDAPPGTIIGSDPAEGQQVPGDTIVNLIIASEPTATTTPPSTPTTTPSVDYDED</sequence>
<feature type="region of interest" description="Disordered" evidence="1">
    <location>
        <begin position="1"/>
        <end position="42"/>
    </location>
</feature>
<feature type="compositionally biased region" description="Low complexity" evidence="1">
    <location>
        <begin position="254"/>
        <end position="269"/>
    </location>
</feature>
<comment type="caution">
    <text evidence="4">The sequence shown here is derived from an EMBL/GenBank/DDBJ whole genome shotgun (WGS) entry which is preliminary data.</text>
</comment>
<keyword evidence="2" id="KW-0812">Transmembrane</keyword>
<proteinExistence type="predicted"/>
<feature type="transmembrane region" description="Helical" evidence="2">
    <location>
        <begin position="111"/>
        <end position="136"/>
    </location>
</feature>
<keyword evidence="2" id="KW-1133">Transmembrane helix</keyword>
<protein>
    <recommendedName>
        <fullName evidence="3">PASTA domain-containing protein</fullName>
    </recommendedName>
</protein>